<evidence type="ECO:0000313" key="3">
    <source>
        <dbReference type="EMBL" id="GAA4309279.1"/>
    </source>
</evidence>
<comment type="caution">
    <text evidence="3">The sequence shown here is derived from an EMBL/GenBank/DDBJ whole genome shotgun (WGS) entry which is preliminary data.</text>
</comment>
<protein>
    <recommendedName>
        <fullName evidence="2">Phosphoenolpyruvate carboxylase</fullName>
    </recommendedName>
</protein>
<dbReference type="PANTHER" id="PTHR30523">
    <property type="entry name" value="PHOSPHOENOLPYRUVATE CARBOXYLASE"/>
    <property type="match status" value="1"/>
</dbReference>
<sequence>MDMTMEAPTNDVLQLFNNLVGIRFQLYNSLFTALPFHRVEKTGVLLSLFLLHCEEGYQKKKSPVDIIDSFLSQYTDYQGEREQRDLLFRFIQYSERQVVLFDALEDAAFREIHDMQGPGTITHLQSEASETEQAREKLAAKLNDFAVRLVLTAHPTQFYPGEVLGIIHDLSQALIQGNTPLVNTYLRQLGKTPFLKKKKPTPYDEAVSLIWYLENVFYQAAGQVAARVRKQLPDAFNEDHALIRMGFWPGGDRDGNPFVNAEITQQVAGELQKAVLRCYYADVKHLKRRLTFKGVENVLGSLEDDLYRHLFIPGHKTTLTPQMILDSLNQIRHTLVEQHNSLFVHLVENLIGRVQLFGLFFASLDIRQDSSAHKGLLEAIARHTDVLPDNYSGLSEEEKINILLGLRTTLDPEKLDGDIHKDTLKSIQTMQAIQRQNGEAGCHRYIISHSTTALDIMEVYGLFLMSGWQPEDITVDIVPLFETVDDLRHAAGVMRILYENKIYRQHLERRNHTQTIMLGFSDGTKDGGYLMANWSIYKAKEQLTALSREYNVDVIFFDGRGGPPARGGGKTHQFYASMGRNISNKEIQLTVQGQTVTSNFGTIDTAQFNIEQLLHAGIRTEFLKPSDTPLMTEESASLLDELAGESYEAFNRLKNDPSFLEYLSFASPLRYYGATNIGSRPSKRNATAKLNLDDLRAVPYVGAWSQLKQNVPGYYGVGTALKAMEKAGKWEQLRDLYRHSLFFRTLLDNCEMSMKKSFFPLTAYLAEHPQFGEVWKMIHDEFELTRKYLLLLSGNSELMERYPVDKLSIQMRERIVLPLVTIQQYALAKIREMETQQENQAPALQTGNGDKEAYEKLIIRCSFGIINAGRNSA</sequence>
<dbReference type="SUPFAM" id="SSF51621">
    <property type="entry name" value="Phosphoenolpyruvate/pyruvate domain"/>
    <property type="match status" value="1"/>
</dbReference>
<organism evidence="3 4">
    <name type="scientific">Compostibacter hankyongensis</name>
    <dbReference type="NCBI Taxonomy" id="1007089"/>
    <lineage>
        <taxon>Bacteria</taxon>
        <taxon>Pseudomonadati</taxon>
        <taxon>Bacteroidota</taxon>
        <taxon>Chitinophagia</taxon>
        <taxon>Chitinophagales</taxon>
        <taxon>Chitinophagaceae</taxon>
        <taxon>Compostibacter</taxon>
    </lineage>
</organism>
<reference evidence="4" key="1">
    <citation type="journal article" date="2019" name="Int. J. Syst. Evol. Microbiol.">
        <title>The Global Catalogue of Microorganisms (GCM) 10K type strain sequencing project: providing services to taxonomists for standard genome sequencing and annotation.</title>
        <authorList>
            <consortium name="The Broad Institute Genomics Platform"/>
            <consortium name="The Broad Institute Genome Sequencing Center for Infectious Disease"/>
            <person name="Wu L."/>
            <person name="Ma J."/>
        </authorList>
    </citation>
    <scope>NUCLEOTIDE SEQUENCE [LARGE SCALE GENOMIC DNA]</scope>
    <source>
        <strain evidence="4">JCM 17664</strain>
    </source>
</reference>
<comment type="function">
    <text evidence="1">Forms oxaloacetate, a four-carbon dicarboxylic acid source for the tricarboxylic acid cycle.</text>
</comment>
<dbReference type="Proteomes" id="UP001501207">
    <property type="component" value="Unassembled WGS sequence"/>
</dbReference>
<dbReference type="PANTHER" id="PTHR30523:SF6">
    <property type="entry name" value="PHOSPHOENOLPYRUVATE CARBOXYLASE"/>
    <property type="match status" value="1"/>
</dbReference>
<dbReference type="EMBL" id="BAABFN010000002">
    <property type="protein sequence ID" value="GAA4309279.1"/>
    <property type="molecule type" value="Genomic_DNA"/>
</dbReference>
<gene>
    <name evidence="3" type="primary">ppc</name>
    <name evidence="3" type="ORF">GCM10023143_17170</name>
</gene>
<evidence type="ECO:0000313" key="4">
    <source>
        <dbReference type="Proteomes" id="UP001501207"/>
    </source>
</evidence>
<dbReference type="InterPro" id="IPR021135">
    <property type="entry name" value="PEP_COase"/>
</dbReference>
<proteinExistence type="predicted"/>
<evidence type="ECO:0000256" key="2">
    <source>
        <dbReference type="ARBA" id="ARBA00022419"/>
    </source>
</evidence>
<accession>A0ABP8FR45</accession>
<keyword evidence="4" id="KW-1185">Reference proteome</keyword>
<dbReference type="InterPro" id="IPR015813">
    <property type="entry name" value="Pyrv/PenolPyrv_kinase-like_dom"/>
</dbReference>
<dbReference type="Pfam" id="PF00311">
    <property type="entry name" value="PEPcase"/>
    <property type="match status" value="2"/>
</dbReference>
<dbReference type="PRINTS" id="PR00150">
    <property type="entry name" value="PEPCARBXLASE"/>
</dbReference>
<evidence type="ECO:0000256" key="1">
    <source>
        <dbReference type="ARBA" id="ARBA00003670"/>
    </source>
</evidence>
<name>A0ABP8FR45_9BACT</name>